<evidence type="ECO:0000256" key="5">
    <source>
        <dbReference type="ARBA" id="ARBA00023136"/>
    </source>
</evidence>
<reference evidence="7 9" key="1">
    <citation type="submission" date="2015-04" db="EMBL/GenBank/DDBJ databases">
        <title>The draft genome sequence of Roseovarius indicus B108T.</title>
        <authorList>
            <person name="Li G."/>
            <person name="Lai Q."/>
            <person name="Shao Z."/>
            <person name="Yan P."/>
        </authorList>
    </citation>
    <scope>NUCLEOTIDE SEQUENCE [LARGE SCALE GENOMIC DNA]</scope>
    <source>
        <strain evidence="7 9">B108</strain>
    </source>
</reference>
<evidence type="ECO:0000256" key="6">
    <source>
        <dbReference type="SAM" id="Phobius"/>
    </source>
</evidence>
<dbReference type="PATRIC" id="fig|540747.5.peg.5397"/>
<evidence type="ECO:0000256" key="2">
    <source>
        <dbReference type="ARBA" id="ARBA00022448"/>
    </source>
</evidence>
<dbReference type="EMBL" id="CP031598">
    <property type="protein sequence ID" value="QEW24506.1"/>
    <property type="molecule type" value="Genomic_DNA"/>
</dbReference>
<dbReference type="EMBL" id="LAXI01000006">
    <property type="protein sequence ID" value="KRS17733.1"/>
    <property type="molecule type" value="Genomic_DNA"/>
</dbReference>
<dbReference type="OrthoDB" id="9764193at2"/>
<feature type="transmembrane region" description="Helical" evidence="6">
    <location>
        <begin position="387"/>
        <end position="412"/>
    </location>
</feature>
<keyword evidence="4 6" id="KW-1133">Transmembrane helix</keyword>
<evidence type="ECO:0000313" key="9">
    <source>
        <dbReference type="Proteomes" id="UP000051401"/>
    </source>
</evidence>
<evidence type="ECO:0000313" key="7">
    <source>
        <dbReference type="EMBL" id="KRS17733.1"/>
    </source>
</evidence>
<evidence type="ECO:0000256" key="4">
    <source>
        <dbReference type="ARBA" id="ARBA00022989"/>
    </source>
</evidence>
<dbReference type="AlphaFoldDB" id="A0A0T5P9F1"/>
<feature type="transmembrane region" description="Helical" evidence="6">
    <location>
        <begin position="297"/>
        <end position="317"/>
    </location>
</feature>
<dbReference type="Proteomes" id="UP000051401">
    <property type="component" value="Unassembled WGS sequence"/>
</dbReference>
<dbReference type="InterPro" id="IPR039309">
    <property type="entry name" value="BT1"/>
</dbReference>
<evidence type="ECO:0000256" key="1">
    <source>
        <dbReference type="ARBA" id="ARBA00004141"/>
    </source>
</evidence>
<feature type="transmembrane region" description="Helical" evidence="6">
    <location>
        <begin position="30"/>
        <end position="50"/>
    </location>
</feature>
<comment type="subcellular location">
    <subcellularLocation>
        <location evidence="1">Membrane</location>
        <topology evidence="1">Multi-pass membrane protein</topology>
    </subcellularLocation>
</comment>
<organism evidence="7 9">
    <name type="scientific">Roseovarius indicus</name>
    <dbReference type="NCBI Taxonomy" id="540747"/>
    <lineage>
        <taxon>Bacteria</taxon>
        <taxon>Pseudomonadati</taxon>
        <taxon>Pseudomonadota</taxon>
        <taxon>Alphaproteobacteria</taxon>
        <taxon>Rhodobacterales</taxon>
        <taxon>Roseobacteraceae</taxon>
        <taxon>Roseovarius</taxon>
    </lineage>
</organism>
<dbReference type="Proteomes" id="UP000325785">
    <property type="component" value="Chromosome"/>
</dbReference>
<feature type="transmembrane region" description="Helical" evidence="6">
    <location>
        <begin position="271"/>
        <end position="291"/>
    </location>
</feature>
<name>A0A0T5P9F1_9RHOB</name>
<feature type="transmembrane region" description="Helical" evidence="6">
    <location>
        <begin position="324"/>
        <end position="339"/>
    </location>
</feature>
<dbReference type="RefSeq" id="WP_057816381.1">
    <property type="nucleotide sequence ID" value="NZ_CP031598.1"/>
</dbReference>
<feature type="transmembrane region" description="Helical" evidence="6">
    <location>
        <begin position="178"/>
        <end position="196"/>
    </location>
</feature>
<dbReference type="STRING" id="540747.SAMN04488031_10777"/>
<reference evidence="8 10" key="2">
    <citation type="submission" date="2018-08" db="EMBL/GenBank/DDBJ databases">
        <title>Genetic Globetrotter - A new plasmid hitch-hiking vast phylogenetic and geographic distances.</title>
        <authorList>
            <person name="Vollmers J."/>
            <person name="Petersen J."/>
        </authorList>
    </citation>
    <scope>NUCLEOTIDE SEQUENCE [LARGE SCALE GENOMIC DNA]</scope>
    <source>
        <strain evidence="8 10">DSM 26383</strain>
    </source>
</reference>
<evidence type="ECO:0000313" key="10">
    <source>
        <dbReference type="Proteomes" id="UP000325785"/>
    </source>
</evidence>
<proteinExistence type="predicted"/>
<feature type="transmembrane region" description="Helical" evidence="6">
    <location>
        <begin position="513"/>
        <end position="535"/>
    </location>
</feature>
<evidence type="ECO:0000256" key="3">
    <source>
        <dbReference type="ARBA" id="ARBA00022692"/>
    </source>
</evidence>
<keyword evidence="2" id="KW-0813">Transport</keyword>
<sequence length="544" mass="58967">MTDRVAPKGWFDAIVFDLGRQVRWSFLPPLMVYFAYGFTGLTMIVGTFFVKDYLDLSAAYLAGLAFWAGLPWALKMPLGHLVDIIWKWKWLLVWIGAGLLAASVFIMYLVISEREMMAAVMPISSWYVLSYLLAPCGVVLQDAVADAMSVEAVPKVDEAGNPISEDDEKAMHVTMQTLGRFALISGTVVVAALNIYMFRGIEALSADAKADIYANIYLAALGIPAISVSGVVLAGVQKALKKRRLERQGLAGEEVEAAFARPDEETKPNMWYFIGGGAFVALTLVIGLGQVPYGQEIIFVGSLAIVIFLMRQLLAVLPAAQARTLVGTAVIIFAFRATPRPGDGQTWFNIDVLAFDQQFLSVLSLITSVLTLVGMVVLRPLMAHRSIVYIVVLLTLAAGVLTLPNIGLYYGIQNITAPLTGGIVDARFIAILDTAVESPLGQVAMIPMLAWIAKNAPSDLKATFFAVMASFTNLALSAGNLGTKYLNQIYTVRREVTDPATGAVTTQQDYSELGWLLITVAVVTVVVPLVVVAMIQRSRLKSVD</sequence>
<keyword evidence="3 6" id="KW-0812">Transmembrane</keyword>
<feature type="transmembrane region" description="Helical" evidence="6">
    <location>
        <begin position="56"/>
        <end position="78"/>
    </location>
</feature>
<dbReference type="GO" id="GO:0016020">
    <property type="term" value="C:membrane"/>
    <property type="evidence" value="ECO:0007669"/>
    <property type="project" value="UniProtKB-SubCell"/>
</dbReference>
<keyword evidence="9" id="KW-1185">Reference proteome</keyword>
<feature type="transmembrane region" description="Helical" evidence="6">
    <location>
        <begin position="359"/>
        <end position="378"/>
    </location>
</feature>
<dbReference type="PANTHER" id="PTHR31585">
    <property type="entry name" value="FOLATE-BIOPTERIN TRANSPORTER 1, CHLOROPLASTIC"/>
    <property type="match status" value="1"/>
</dbReference>
<feature type="transmembrane region" description="Helical" evidence="6">
    <location>
        <begin position="90"/>
        <end position="111"/>
    </location>
</feature>
<accession>A0A0T5P9F1</accession>
<protein>
    <submittedName>
        <fullName evidence="8">Folate/biopterin transporter</fullName>
    </submittedName>
    <submittedName>
        <fullName evidence="7">Membrane protein</fullName>
    </submittedName>
</protein>
<evidence type="ECO:0000313" key="8">
    <source>
        <dbReference type="EMBL" id="QEW24506.1"/>
    </source>
</evidence>
<dbReference type="KEGG" id="rid:RIdsm_00285"/>
<dbReference type="PANTHER" id="PTHR31585:SF0">
    <property type="entry name" value="FOLATE-BIOPTERIN TRANSPORTER 1, CHLOROPLASTIC"/>
    <property type="match status" value="1"/>
</dbReference>
<gene>
    <name evidence="8" type="ORF">RIdsm_00285</name>
    <name evidence="7" type="ORF">XM52_12090</name>
</gene>
<keyword evidence="5 6" id="KW-0472">Membrane</keyword>
<feature type="transmembrane region" description="Helical" evidence="6">
    <location>
        <begin position="216"/>
        <end position="236"/>
    </location>
</feature>
<dbReference type="Pfam" id="PF03092">
    <property type="entry name" value="BT1"/>
    <property type="match status" value="1"/>
</dbReference>